<dbReference type="RefSeq" id="XP_005717346.1">
    <property type="nucleotide sequence ID" value="XM_005717289.1"/>
</dbReference>
<evidence type="ECO:0000313" key="1">
    <source>
        <dbReference type="EMBL" id="CDF77562.1"/>
    </source>
</evidence>
<name>S0F390_CHOCR</name>
<dbReference type="Gramene" id="CDF77562">
    <property type="protein sequence ID" value="CDF77562"/>
    <property type="gene ID" value="CHC_T00005417001"/>
</dbReference>
<evidence type="ECO:0000313" key="2">
    <source>
        <dbReference type="Proteomes" id="UP000012073"/>
    </source>
</evidence>
<keyword evidence="2" id="KW-1185">Reference proteome</keyword>
<accession>S0F390</accession>
<dbReference type="AlphaFoldDB" id="S0F390"/>
<dbReference type="GeneID" id="17325054"/>
<dbReference type="EMBL" id="HG001843">
    <property type="protein sequence ID" value="CDF77562.1"/>
    <property type="molecule type" value="Genomic_DNA"/>
</dbReference>
<dbReference type="InterPro" id="IPR023799">
    <property type="entry name" value="RbfA_dom_sf"/>
</dbReference>
<dbReference type="Gene3D" id="3.30.300.20">
    <property type="match status" value="1"/>
</dbReference>
<gene>
    <name evidence="1" type="ORF">CHC_T00005417001</name>
</gene>
<dbReference type="Proteomes" id="UP000012073">
    <property type="component" value="Unassembled WGS sequence"/>
</dbReference>
<dbReference type="KEGG" id="ccp:CHC_T00005417001"/>
<protein>
    <recommendedName>
        <fullName evidence="3">Ribosome-binding factor A</fullName>
    </recommendedName>
</protein>
<evidence type="ECO:0008006" key="3">
    <source>
        <dbReference type="Google" id="ProtNLM"/>
    </source>
</evidence>
<sequence>MSPDCAVDYCDEERPEGQWHTLNRRVASEPIKEDGKVAVDGPNLLQHAFMEREIPVHRGGKQIPPGVAQTFQQPVNHKRPGYERRVMSMEREMERVAEQVLCKADSTWYKAGANIERLLLSPNMKNLTLFYTIDSQARRPSSWWRKINAKSASSLRAALAQNLKTKYVPRVYFEEATINKTSRVTPAESKLDILFDKIAAEREMKVHTAEESEVGE</sequence>
<proteinExistence type="predicted"/>
<dbReference type="InterPro" id="IPR015946">
    <property type="entry name" value="KH_dom-like_a/b"/>
</dbReference>
<reference evidence="2" key="1">
    <citation type="journal article" date="2013" name="Proc. Natl. Acad. Sci. U.S.A.">
        <title>Genome structure and metabolic features in the red seaweed Chondrus crispus shed light on evolution of the Archaeplastida.</title>
        <authorList>
            <person name="Collen J."/>
            <person name="Porcel B."/>
            <person name="Carre W."/>
            <person name="Ball S.G."/>
            <person name="Chaparro C."/>
            <person name="Tonon T."/>
            <person name="Barbeyron T."/>
            <person name="Michel G."/>
            <person name="Noel B."/>
            <person name="Valentin K."/>
            <person name="Elias M."/>
            <person name="Artiguenave F."/>
            <person name="Arun A."/>
            <person name="Aury J.M."/>
            <person name="Barbosa-Neto J.F."/>
            <person name="Bothwell J.H."/>
            <person name="Bouget F.Y."/>
            <person name="Brillet L."/>
            <person name="Cabello-Hurtado F."/>
            <person name="Capella-Gutierrez S."/>
            <person name="Charrier B."/>
            <person name="Cladiere L."/>
            <person name="Cock J.M."/>
            <person name="Coelho S.M."/>
            <person name="Colleoni C."/>
            <person name="Czjzek M."/>
            <person name="Da Silva C."/>
            <person name="Delage L."/>
            <person name="Denoeud F."/>
            <person name="Deschamps P."/>
            <person name="Dittami S.M."/>
            <person name="Gabaldon T."/>
            <person name="Gachon C.M."/>
            <person name="Groisillier A."/>
            <person name="Herve C."/>
            <person name="Jabbari K."/>
            <person name="Katinka M."/>
            <person name="Kloareg B."/>
            <person name="Kowalczyk N."/>
            <person name="Labadie K."/>
            <person name="Leblanc C."/>
            <person name="Lopez P.J."/>
            <person name="McLachlan D.H."/>
            <person name="Meslet-Cladiere L."/>
            <person name="Moustafa A."/>
            <person name="Nehr Z."/>
            <person name="Nyvall Collen P."/>
            <person name="Panaud O."/>
            <person name="Partensky F."/>
            <person name="Poulain J."/>
            <person name="Rensing S.A."/>
            <person name="Rousvoal S."/>
            <person name="Samson G."/>
            <person name="Symeonidi A."/>
            <person name="Weissenbach J."/>
            <person name="Zambounis A."/>
            <person name="Wincker P."/>
            <person name="Boyen C."/>
        </authorList>
    </citation>
    <scope>NUCLEOTIDE SEQUENCE [LARGE SCALE GENOMIC DNA]</scope>
    <source>
        <strain evidence="2">cv. Stackhouse</strain>
    </source>
</reference>
<organism evidence="1 2">
    <name type="scientific">Chondrus crispus</name>
    <name type="common">Carrageen Irish moss</name>
    <name type="synonym">Polymorpha crispa</name>
    <dbReference type="NCBI Taxonomy" id="2769"/>
    <lineage>
        <taxon>Eukaryota</taxon>
        <taxon>Rhodophyta</taxon>
        <taxon>Florideophyceae</taxon>
        <taxon>Rhodymeniophycidae</taxon>
        <taxon>Gigartinales</taxon>
        <taxon>Gigartinaceae</taxon>
        <taxon>Chondrus</taxon>
    </lineage>
</organism>
<dbReference type="SUPFAM" id="SSF89919">
    <property type="entry name" value="Ribosome-binding factor A, RbfA"/>
    <property type="match status" value="1"/>
</dbReference>